<accession>A0A645GJV9</accession>
<reference evidence="1" key="1">
    <citation type="submission" date="2019-08" db="EMBL/GenBank/DDBJ databases">
        <authorList>
            <person name="Kucharzyk K."/>
            <person name="Murdoch R.W."/>
            <person name="Higgins S."/>
            <person name="Loffler F."/>
        </authorList>
    </citation>
    <scope>NUCLEOTIDE SEQUENCE</scope>
</reference>
<dbReference type="EMBL" id="VSSQ01075601">
    <property type="protein sequence ID" value="MPN26162.1"/>
    <property type="molecule type" value="Genomic_DNA"/>
</dbReference>
<name>A0A645GJV9_9ZZZZ</name>
<sequence length="111" mass="13090">MKRFFKKCYIFSLFNNLPQVHNSHFIRNVTNNTQIVRYKQIGVLTFFLQIAKQIENLSLNADIKRRNGFVKHYKIRIKSKGPGYSNALTTTTVKLMRKRSSKPLGKSYRIH</sequence>
<dbReference type="AlphaFoldDB" id="A0A645GJV9"/>
<evidence type="ECO:0000313" key="1">
    <source>
        <dbReference type="EMBL" id="MPN26162.1"/>
    </source>
</evidence>
<protein>
    <submittedName>
        <fullName evidence="1">Uncharacterized protein</fullName>
    </submittedName>
</protein>
<gene>
    <name evidence="1" type="ORF">SDC9_173586</name>
</gene>
<comment type="caution">
    <text evidence="1">The sequence shown here is derived from an EMBL/GenBank/DDBJ whole genome shotgun (WGS) entry which is preliminary data.</text>
</comment>
<dbReference type="AntiFam" id="ANF00095">
    <property type="entry name" value="Shadow ORF (opposite ABC transporters)"/>
</dbReference>
<organism evidence="1">
    <name type="scientific">bioreactor metagenome</name>
    <dbReference type="NCBI Taxonomy" id="1076179"/>
    <lineage>
        <taxon>unclassified sequences</taxon>
        <taxon>metagenomes</taxon>
        <taxon>ecological metagenomes</taxon>
    </lineage>
</organism>
<proteinExistence type="predicted"/>